<dbReference type="AlphaFoldDB" id="A0A0S4KJC3"/>
<organism evidence="1 2">
    <name type="scientific">Bodo saltans</name>
    <name type="common">Flagellated protozoan</name>
    <dbReference type="NCBI Taxonomy" id="75058"/>
    <lineage>
        <taxon>Eukaryota</taxon>
        <taxon>Discoba</taxon>
        <taxon>Euglenozoa</taxon>
        <taxon>Kinetoplastea</taxon>
        <taxon>Metakinetoplastina</taxon>
        <taxon>Eubodonida</taxon>
        <taxon>Bodonidae</taxon>
        <taxon>Bodo</taxon>
    </lineage>
</organism>
<dbReference type="EMBL" id="CYKH01001435">
    <property type="protein sequence ID" value="CUI14635.1"/>
    <property type="molecule type" value="Genomic_DNA"/>
</dbReference>
<dbReference type="VEuPathDB" id="TriTrypDB:BSAL_08525"/>
<gene>
    <name evidence="1" type="ORF">BSAL_08525</name>
</gene>
<keyword evidence="2" id="KW-1185">Reference proteome</keyword>
<protein>
    <submittedName>
        <fullName evidence="1">Uncharacterized protein</fullName>
    </submittedName>
</protein>
<proteinExistence type="predicted"/>
<name>A0A0S4KJC3_BODSA</name>
<reference evidence="2" key="1">
    <citation type="submission" date="2015-09" db="EMBL/GenBank/DDBJ databases">
        <authorList>
            <consortium name="Pathogen Informatics"/>
        </authorList>
    </citation>
    <scope>NUCLEOTIDE SEQUENCE [LARGE SCALE GENOMIC DNA]</scope>
    <source>
        <strain evidence="2">Lake Konstanz</strain>
    </source>
</reference>
<evidence type="ECO:0000313" key="2">
    <source>
        <dbReference type="Proteomes" id="UP000051952"/>
    </source>
</evidence>
<dbReference type="Proteomes" id="UP000051952">
    <property type="component" value="Unassembled WGS sequence"/>
</dbReference>
<accession>A0A0S4KJC3</accession>
<sequence>MFRKDAWVSSHLCVIEVKRTAVLPRLEEREELTRTL</sequence>
<evidence type="ECO:0000313" key="1">
    <source>
        <dbReference type="EMBL" id="CUI14635.1"/>
    </source>
</evidence>